<reference evidence="1 2" key="1">
    <citation type="journal article" date="2014" name="Mol. Ecol.">
        <title>Evolution of Synechococcus.</title>
        <authorList>
            <person name="Dvorak P."/>
            <person name="Casamatta D."/>
            <person name="Hasler P."/>
            <person name="Poulickova A."/>
            <person name="Ondrej V."/>
            <person name="Sanges R."/>
        </authorList>
    </citation>
    <scope>NUCLEOTIDE SEQUENCE [LARGE SCALE GENOMIC DNA]</scope>
    <source>
        <strain evidence="1 2">CAUP A 1101</strain>
    </source>
</reference>
<proteinExistence type="predicted"/>
<dbReference type="EMBL" id="JJML01000016">
    <property type="protein sequence ID" value="KGF72994.1"/>
    <property type="molecule type" value="Genomic_DNA"/>
</dbReference>
<accession>A0A098TL26</accession>
<dbReference type="Proteomes" id="UP000030170">
    <property type="component" value="Unassembled WGS sequence"/>
</dbReference>
<comment type="caution">
    <text evidence="1">The sequence shown here is derived from an EMBL/GenBank/DDBJ whole genome shotgun (WGS) entry which is preliminary data.</text>
</comment>
<evidence type="ECO:0000313" key="1">
    <source>
        <dbReference type="EMBL" id="KGF72994.1"/>
    </source>
</evidence>
<evidence type="ECO:0000313" key="2">
    <source>
        <dbReference type="Proteomes" id="UP000030170"/>
    </source>
</evidence>
<organism evidence="1 2">
    <name type="scientific">Neosynechococcus sphagnicola sy1</name>
    <dbReference type="NCBI Taxonomy" id="1497020"/>
    <lineage>
        <taxon>Bacteria</taxon>
        <taxon>Bacillati</taxon>
        <taxon>Cyanobacteriota</taxon>
        <taxon>Cyanophyceae</taxon>
        <taxon>Neosynechococcales</taxon>
        <taxon>Neosynechococcaceae</taxon>
        <taxon>Neosynechococcus</taxon>
    </lineage>
</organism>
<dbReference type="AlphaFoldDB" id="A0A098TL26"/>
<protein>
    <submittedName>
        <fullName evidence="1">Uncharacterized protein</fullName>
    </submittedName>
</protein>
<keyword evidence="2" id="KW-1185">Reference proteome</keyword>
<gene>
    <name evidence="1" type="ORF">DO97_02775</name>
</gene>
<sequence>MLAVAQLMIFSVKWGGRVLEFGYTVGQAFKGLYYDVTSDGFSNIEKMRDIQQNTVSRAEQVYIDTKDSAGTKVLGGGVLAVGAAAAIYVGKGAAAEALAVLGIGVMVNNSRSTSYSPNVPSNVTSRSPSQQGMINEMIKWSSLKDLQQKHLDNGGSFSNMPQSLSSSISGLQINQQTPICEQFVGNTVDKFFLLNKFRLWAFLLMPGSLVTGQLAFRMTL</sequence>
<name>A0A098TL26_9CYAN</name>